<name>A0A1S8A9M4_ROSNE</name>
<evidence type="ECO:0000259" key="3">
    <source>
        <dbReference type="Pfam" id="PF21000"/>
    </source>
</evidence>
<dbReference type="InterPro" id="IPR049363">
    <property type="entry name" value="RMI1_N"/>
</dbReference>
<evidence type="ECO:0000259" key="2">
    <source>
        <dbReference type="Pfam" id="PF08585"/>
    </source>
</evidence>
<dbReference type="Pfam" id="PF21000">
    <property type="entry name" value="RMI1_N_N"/>
    <property type="match status" value="1"/>
</dbReference>
<dbReference type="OrthoDB" id="341511at2759"/>
<feature type="domain" description="RMI1 N-terminal" evidence="3">
    <location>
        <begin position="19"/>
        <end position="56"/>
    </location>
</feature>
<protein>
    <submittedName>
        <fullName evidence="4">Putative mediated genome instability protein rmi1</fullName>
    </submittedName>
</protein>
<dbReference type="STRING" id="77044.A0A1S8A9M4"/>
<dbReference type="Pfam" id="PF08585">
    <property type="entry name" value="RMI1_N_C"/>
    <property type="match status" value="1"/>
</dbReference>
<dbReference type="AlphaFoldDB" id="A0A1S8A9M4"/>
<dbReference type="SMART" id="SM01161">
    <property type="entry name" value="DUF1767"/>
    <property type="match status" value="1"/>
</dbReference>
<dbReference type="InterPro" id="IPR042470">
    <property type="entry name" value="RMI1_N_C_sf"/>
</dbReference>
<accession>A0A1S8A9M4</accession>
<keyword evidence="5" id="KW-1185">Reference proteome</keyword>
<reference evidence="4" key="1">
    <citation type="submission" date="2016-03" db="EMBL/GenBank/DDBJ databases">
        <title>Draft genome sequence of Rosellinia necatrix.</title>
        <authorList>
            <person name="Kanematsu S."/>
        </authorList>
    </citation>
    <scope>NUCLEOTIDE SEQUENCE [LARGE SCALE GENOMIC DNA]</scope>
    <source>
        <strain evidence="4">W97</strain>
    </source>
</reference>
<dbReference type="EMBL" id="DF977484">
    <property type="protein sequence ID" value="GAW26615.1"/>
    <property type="molecule type" value="Genomic_DNA"/>
</dbReference>
<evidence type="ECO:0000256" key="1">
    <source>
        <dbReference type="SAM" id="MobiDB-lite"/>
    </source>
</evidence>
<sequence length="260" mass="27958">MMDLPEQIRSGFQSQGLPLPSVAWIQTAMPNRSPLPPLPALIATVKTRFLAADLTNPALFDSPSPAFPPNSGSPEVKEVKLVYDVPVQVLDIENLSKSKWEQAEELEAIARGEQSKGRQIIRLPTGDEADEFSVDGQPAQSTASAVDRPGLRGNAAAPSGAAANVASKAATHRLLLQDCRGQQRYGLELKRIDKIGIGTLNIGEKIILKKGAILARGTVLLDPTTCTIIGGKVEMWQKDWVEGRLARLREALGAGSRNAR</sequence>
<evidence type="ECO:0000313" key="5">
    <source>
        <dbReference type="Proteomes" id="UP000054516"/>
    </source>
</evidence>
<feature type="region of interest" description="Disordered" evidence="1">
    <location>
        <begin position="129"/>
        <end position="157"/>
    </location>
</feature>
<dbReference type="Proteomes" id="UP000054516">
    <property type="component" value="Unassembled WGS sequence"/>
</dbReference>
<gene>
    <name evidence="4" type="ORF">SAMD00023353_3901130</name>
</gene>
<dbReference type="Gene3D" id="2.40.50.770">
    <property type="entry name" value="RecQ-mediated genome instability protein Rmi1, C-terminal domain"/>
    <property type="match status" value="1"/>
</dbReference>
<evidence type="ECO:0000313" key="4">
    <source>
        <dbReference type="EMBL" id="GAW26615.1"/>
    </source>
</evidence>
<proteinExistence type="predicted"/>
<dbReference type="InterPro" id="IPR013894">
    <property type="entry name" value="RMI1_OB"/>
</dbReference>
<dbReference type="OMA" id="MTSPDQI"/>
<feature type="domain" description="RecQ mediated genome instability protein 1 OB-fold" evidence="2">
    <location>
        <begin position="78"/>
        <end position="244"/>
    </location>
</feature>
<organism evidence="4">
    <name type="scientific">Rosellinia necatrix</name>
    <name type="common">White root-rot fungus</name>
    <dbReference type="NCBI Taxonomy" id="77044"/>
    <lineage>
        <taxon>Eukaryota</taxon>
        <taxon>Fungi</taxon>
        <taxon>Dikarya</taxon>
        <taxon>Ascomycota</taxon>
        <taxon>Pezizomycotina</taxon>
        <taxon>Sordariomycetes</taxon>
        <taxon>Xylariomycetidae</taxon>
        <taxon>Xylariales</taxon>
        <taxon>Xylariaceae</taxon>
        <taxon>Rosellinia</taxon>
    </lineage>
</organism>